<reference evidence="3" key="1">
    <citation type="submission" date="2022-11" db="UniProtKB">
        <authorList>
            <consortium name="WormBaseParasite"/>
        </authorList>
    </citation>
    <scope>IDENTIFICATION</scope>
</reference>
<evidence type="ECO:0000313" key="3">
    <source>
        <dbReference type="WBParaSite" id="ACRNAN_scaffold3493.g20640.t1"/>
    </source>
</evidence>
<sequence>MNENLKFTFRISVDMHPFAQQLPLLNGQQPQHGTLPDDDAQHTYPESHPKHPRPHKHGVSSEQVAY</sequence>
<name>A0A914DSJ9_9BILA</name>
<feature type="compositionally biased region" description="Basic and acidic residues" evidence="1">
    <location>
        <begin position="39"/>
        <end position="49"/>
    </location>
</feature>
<evidence type="ECO:0000313" key="2">
    <source>
        <dbReference type="Proteomes" id="UP000887540"/>
    </source>
</evidence>
<dbReference type="AlphaFoldDB" id="A0A914DSJ9"/>
<dbReference type="WBParaSite" id="ACRNAN_scaffold3493.g20640.t1">
    <property type="protein sequence ID" value="ACRNAN_scaffold3493.g20640.t1"/>
    <property type="gene ID" value="ACRNAN_scaffold3493.g20640"/>
</dbReference>
<dbReference type="Proteomes" id="UP000887540">
    <property type="component" value="Unplaced"/>
</dbReference>
<accession>A0A914DSJ9</accession>
<proteinExistence type="predicted"/>
<organism evidence="2 3">
    <name type="scientific">Acrobeloides nanus</name>
    <dbReference type="NCBI Taxonomy" id="290746"/>
    <lineage>
        <taxon>Eukaryota</taxon>
        <taxon>Metazoa</taxon>
        <taxon>Ecdysozoa</taxon>
        <taxon>Nematoda</taxon>
        <taxon>Chromadorea</taxon>
        <taxon>Rhabditida</taxon>
        <taxon>Tylenchina</taxon>
        <taxon>Cephalobomorpha</taxon>
        <taxon>Cephaloboidea</taxon>
        <taxon>Cephalobidae</taxon>
        <taxon>Acrobeloides</taxon>
    </lineage>
</organism>
<feature type="region of interest" description="Disordered" evidence="1">
    <location>
        <begin position="22"/>
        <end position="66"/>
    </location>
</feature>
<feature type="compositionally biased region" description="Low complexity" evidence="1">
    <location>
        <begin position="22"/>
        <end position="31"/>
    </location>
</feature>
<keyword evidence="2" id="KW-1185">Reference proteome</keyword>
<evidence type="ECO:0000256" key="1">
    <source>
        <dbReference type="SAM" id="MobiDB-lite"/>
    </source>
</evidence>
<protein>
    <submittedName>
        <fullName evidence="3">Uncharacterized protein</fullName>
    </submittedName>
</protein>